<keyword evidence="6" id="KW-0456">Lyase</keyword>
<dbReference type="PROSITE" id="PS50112">
    <property type="entry name" value="PAS"/>
    <property type="match status" value="1"/>
</dbReference>
<organism evidence="10 11">
    <name type="scientific">Tritrichomonas musculus</name>
    <dbReference type="NCBI Taxonomy" id="1915356"/>
    <lineage>
        <taxon>Eukaryota</taxon>
        <taxon>Metamonada</taxon>
        <taxon>Parabasalia</taxon>
        <taxon>Tritrichomonadida</taxon>
        <taxon>Tritrichomonadidae</taxon>
        <taxon>Tritrichomonas</taxon>
    </lineage>
</organism>
<reference evidence="10 11" key="1">
    <citation type="submission" date="2024-04" db="EMBL/GenBank/DDBJ databases">
        <title>Tritrichomonas musculus Genome.</title>
        <authorList>
            <person name="Alves-Ferreira E."/>
            <person name="Grigg M."/>
            <person name="Lorenzi H."/>
            <person name="Galac M."/>
        </authorList>
    </citation>
    <scope>NUCLEOTIDE SEQUENCE [LARGE SCALE GENOMIC DNA]</scope>
    <source>
        <strain evidence="10 11">EAF2021</strain>
    </source>
</reference>
<feature type="domain" description="PAS" evidence="8">
    <location>
        <begin position="1221"/>
        <end position="1272"/>
    </location>
</feature>
<keyword evidence="3" id="KW-0547">Nucleotide-binding</keyword>
<name>A0ABR2KG60_9EUKA</name>
<feature type="transmembrane region" description="Helical" evidence="7">
    <location>
        <begin position="1152"/>
        <end position="1172"/>
    </location>
</feature>
<accession>A0ABR2KG60</accession>
<dbReference type="InterPro" id="IPR029787">
    <property type="entry name" value="Nucleotide_cyclase"/>
</dbReference>
<feature type="transmembrane region" description="Helical" evidence="7">
    <location>
        <begin position="36"/>
        <end position="56"/>
    </location>
</feature>
<dbReference type="InterPro" id="IPR000014">
    <property type="entry name" value="PAS"/>
</dbReference>
<dbReference type="CDD" id="cd07302">
    <property type="entry name" value="CHD"/>
    <property type="match status" value="1"/>
</dbReference>
<evidence type="ECO:0000313" key="10">
    <source>
        <dbReference type="EMBL" id="KAK8890111.1"/>
    </source>
</evidence>
<dbReference type="SUPFAM" id="SSF55073">
    <property type="entry name" value="Nucleotide cyclase"/>
    <property type="match status" value="1"/>
</dbReference>
<evidence type="ECO:0008006" key="12">
    <source>
        <dbReference type="Google" id="ProtNLM"/>
    </source>
</evidence>
<feature type="domain" description="Guanylate cyclase" evidence="9">
    <location>
        <begin position="1385"/>
        <end position="1517"/>
    </location>
</feature>
<dbReference type="Pfam" id="PF00211">
    <property type="entry name" value="Guanylate_cyc"/>
    <property type="match status" value="1"/>
</dbReference>
<gene>
    <name evidence="10" type="ORF">M9Y10_034871</name>
</gene>
<comment type="subcellular location">
    <subcellularLocation>
        <location evidence="1">Membrane</location>
    </subcellularLocation>
</comment>
<feature type="transmembrane region" description="Helical" evidence="7">
    <location>
        <begin position="147"/>
        <end position="176"/>
    </location>
</feature>
<dbReference type="PANTHER" id="PTHR11920:SF335">
    <property type="entry name" value="GUANYLATE CYCLASE"/>
    <property type="match status" value="1"/>
</dbReference>
<evidence type="ECO:0000256" key="4">
    <source>
        <dbReference type="ARBA" id="ARBA00022989"/>
    </source>
</evidence>
<feature type="transmembrane region" description="Helical" evidence="7">
    <location>
        <begin position="839"/>
        <end position="860"/>
    </location>
</feature>
<dbReference type="InterPro" id="IPR050401">
    <property type="entry name" value="Cyclic_nucleotide_synthase"/>
</dbReference>
<feature type="transmembrane region" description="Helical" evidence="7">
    <location>
        <begin position="212"/>
        <end position="231"/>
    </location>
</feature>
<sequence length="1564" mass="177143">MTDSSSNQRSYSSSYANGSNDKYDGLLKVSLRKKTLNLLVNLFSYVYSVAPTFVIVHNIISVFRIFQLIGPSFFASYDILWIKGSKDLKMMNIISVLFQIIPVTYNDESFEIFLITYIVFQALVIIFIFSAGYYYEKNANLPSSVSACIAFYFASFAHILHPIAINISCTAIFNMVVGKRDVTAASICIIVLSLLISFFIIFITMRISSRTLTFRPNSFLTVSMLTWNFQYNEVAILSFFSSVGSSFENKHRWICIAMMGITGAIYGLSSYVPFFEGGFVQRIVENCILSTNLTCFVNCVVMIIFVVLEKPAKNYLIFIFIFLWLILLLISKLITSRYTLKALRTLDEINDGRETFENKIKNPNKCLNYLKIGFENAHPLCLSWSFCKSAVDNWPKNQNIWFAFAKFAAIYPEETQKLEWIFMTVRSSKLRGSTIQTIKEQSLTITRQRETALSSELKSKITKISKEVNSTKHKLRHVWDSVLQGNISEVEDATKRVAVAIRYNSIDFNRLLRQFPNNRFVTRPYARFLSEIVGDIVKASEISDKTSLLLRGISVNADQTHVYGTTAFPNLPQRLSNRPLTSESNMNSTSVTEVEVEDVTANITDNVMLLKDIIGRVKIPAIRNSFILMSVVLFAIFIIPFVIMLVVVSNFTKFLRQPLDHMENLALIDTFATNLVAFTHRWIYKCLKVFDEISYNGREPPVSLGGFNLTSGQLHHSISQLSEKIQTINEFRNFQAHDSIVQRAQYNLFSNSINYTFYFTEVNLTYQMISAQSALVDFVMQISSIVGYDSAIVPEIIRTSCPLNLYENLQNVRQKITDSFSIIVEYITSQQSYYKKVTLWCNVGVVIFIAIVYLVTLIIINKWIVQNKEVVYMCLTSLPKSTISQLAENLRIMQKDNNSHDGQSNDNTELSKQEDNILKIFNTGGSAGTKLGDFFFLGFITIIVFVLEMLCVIFLCQLINDEIEIILQNAPQIIFVLEQYTTLMNTVHTLDMFVVQDSKVPIPIFTRKRLLEQLDDLLNLSVYYYTNVRYGTDKLQPYEGYQDGIDYSVEVSLCDEEEDNNLDLSMTSTSFRDNVECTNGDLVYTALLSFIQFSTVNRTGKIENGIIDPTNKIFSDIWFLTVCRIYDEFIYPMHFNIKKSIISSMVTEKNKMYAIIIVLMVFGVLFQLISYLRIWKINNHIKFVLSLLLHCNADQIISSPKIMNVLSGEFSTVKSNTAVRTSSFFNTVLNSLPEVIIVVNQDNNIESVNKQCCTLFSCEAKDLIGKPITDILSKFGGDAFKLLQGQSNSVNLTFKKSTTNESNANKTNANEKSHEVANFVGFSLISNQKLSVILRDNTTAVRYNNLIQEEKKKSDEMLASILPQSLVPRVQAGEKDISFSIQSATIVFMDIVSFTPWCGSLPADKVMSTLNLLFKKFDSNCNRYGTMTKIKCIGDCYMASGGVFSEVNQPAEHAKDVVNFGLDSLQSIVQLNKELNEKLEIRVGVNTGGPIVAGVIGVGKPTFEILGPAINMAQQMEHHGVPMQVHITRSVYELVYGNMFLIKERGLTEVKGGSVVTYLVSGRK</sequence>
<feature type="transmembrane region" description="Helical" evidence="7">
    <location>
        <begin position="314"/>
        <end position="334"/>
    </location>
</feature>
<feature type="transmembrane region" description="Helical" evidence="7">
    <location>
        <begin position="62"/>
        <end position="81"/>
    </location>
</feature>
<feature type="transmembrane region" description="Helical" evidence="7">
    <location>
        <begin position="934"/>
        <end position="956"/>
    </location>
</feature>
<evidence type="ECO:0000256" key="2">
    <source>
        <dbReference type="ARBA" id="ARBA00022692"/>
    </source>
</evidence>
<keyword evidence="11" id="KW-1185">Reference proteome</keyword>
<proteinExistence type="predicted"/>
<evidence type="ECO:0000256" key="1">
    <source>
        <dbReference type="ARBA" id="ARBA00004370"/>
    </source>
</evidence>
<feature type="transmembrane region" description="Helical" evidence="7">
    <location>
        <begin position="287"/>
        <end position="308"/>
    </location>
</feature>
<evidence type="ECO:0000313" key="11">
    <source>
        <dbReference type="Proteomes" id="UP001470230"/>
    </source>
</evidence>
<evidence type="ECO:0000256" key="3">
    <source>
        <dbReference type="ARBA" id="ARBA00022741"/>
    </source>
</evidence>
<dbReference type="PANTHER" id="PTHR11920">
    <property type="entry name" value="GUANYLYL CYCLASE"/>
    <property type="match status" value="1"/>
</dbReference>
<feature type="transmembrane region" description="Helical" evidence="7">
    <location>
        <begin position="626"/>
        <end position="652"/>
    </location>
</feature>
<dbReference type="PROSITE" id="PS50125">
    <property type="entry name" value="GUANYLATE_CYCLASE_2"/>
    <property type="match status" value="1"/>
</dbReference>
<dbReference type="InterPro" id="IPR035965">
    <property type="entry name" value="PAS-like_dom_sf"/>
</dbReference>
<dbReference type="CDD" id="cd00130">
    <property type="entry name" value="PAS"/>
    <property type="match status" value="1"/>
</dbReference>
<dbReference type="Proteomes" id="UP001470230">
    <property type="component" value="Unassembled WGS sequence"/>
</dbReference>
<dbReference type="SMART" id="SM00091">
    <property type="entry name" value="PAS"/>
    <property type="match status" value="1"/>
</dbReference>
<dbReference type="Gene3D" id="3.30.70.1230">
    <property type="entry name" value="Nucleotide cyclase"/>
    <property type="match status" value="1"/>
</dbReference>
<dbReference type="SMART" id="SM00044">
    <property type="entry name" value="CYCc"/>
    <property type="match status" value="1"/>
</dbReference>
<evidence type="ECO:0000256" key="7">
    <source>
        <dbReference type="SAM" id="Phobius"/>
    </source>
</evidence>
<dbReference type="SUPFAM" id="SSF55785">
    <property type="entry name" value="PYP-like sensor domain (PAS domain)"/>
    <property type="match status" value="1"/>
</dbReference>
<dbReference type="Gene3D" id="3.30.450.20">
    <property type="entry name" value="PAS domain"/>
    <property type="match status" value="1"/>
</dbReference>
<keyword evidence="5 7" id="KW-0472">Membrane</keyword>
<evidence type="ECO:0000256" key="6">
    <source>
        <dbReference type="ARBA" id="ARBA00023239"/>
    </source>
</evidence>
<dbReference type="EMBL" id="JAPFFF010000005">
    <property type="protein sequence ID" value="KAK8890111.1"/>
    <property type="molecule type" value="Genomic_DNA"/>
</dbReference>
<keyword evidence="2 7" id="KW-0812">Transmembrane</keyword>
<feature type="transmembrane region" description="Helical" evidence="7">
    <location>
        <begin position="251"/>
        <end position="275"/>
    </location>
</feature>
<dbReference type="Pfam" id="PF13188">
    <property type="entry name" value="PAS_8"/>
    <property type="match status" value="1"/>
</dbReference>
<keyword evidence="4 7" id="KW-1133">Transmembrane helix</keyword>
<evidence type="ECO:0000256" key="5">
    <source>
        <dbReference type="ARBA" id="ARBA00023136"/>
    </source>
</evidence>
<comment type="caution">
    <text evidence="10">The sequence shown here is derived from an EMBL/GenBank/DDBJ whole genome shotgun (WGS) entry which is preliminary data.</text>
</comment>
<evidence type="ECO:0000259" key="8">
    <source>
        <dbReference type="PROSITE" id="PS50112"/>
    </source>
</evidence>
<dbReference type="InterPro" id="IPR001054">
    <property type="entry name" value="A/G_cyclase"/>
</dbReference>
<protein>
    <recommendedName>
        <fullName evidence="12">Adenylate and Guanylate cyclase catalytic domain containing protein</fullName>
    </recommendedName>
</protein>
<evidence type="ECO:0000259" key="9">
    <source>
        <dbReference type="PROSITE" id="PS50125"/>
    </source>
</evidence>
<feature type="transmembrane region" description="Helical" evidence="7">
    <location>
        <begin position="112"/>
        <end position="135"/>
    </location>
</feature>
<feature type="transmembrane region" description="Helical" evidence="7">
    <location>
        <begin position="182"/>
        <end position="205"/>
    </location>
</feature>